<evidence type="ECO:0000256" key="8">
    <source>
        <dbReference type="ARBA" id="ARBA00022989"/>
    </source>
</evidence>
<keyword evidence="14" id="KW-1185">Reference proteome</keyword>
<dbReference type="InterPro" id="IPR008915">
    <property type="entry name" value="Peptidase_M50"/>
</dbReference>
<feature type="transmembrane region" description="Helical" evidence="11">
    <location>
        <begin position="381"/>
        <end position="403"/>
    </location>
</feature>
<evidence type="ECO:0000259" key="12">
    <source>
        <dbReference type="PROSITE" id="PS50106"/>
    </source>
</evidence>
<organism evidence="13 14">
    <name type="scientific">Roseateles violae</name>
    <dbReference type="NCBI Taxonomy" id="3058042"/>
    <lineage>
        <taxon>Bacteria</taxon>
        <taxon>Pseudomonadati</taxon>
        <taxon>Pseudomonadota</taxon>
        <taxon>Betaproteobacteria</taxon>
        <taxon>Burkholderiales</taxon>
        <taxon>Sphaerotilaceae</taxon>
        <taxon>Roseateles</taxon>
    </lineage>
</organism>
<keyword evidence="10 11" id="KW-0472">Membrane</keyword>
<evidence type="ECO:0000256" key="10">
    <source>
        <dbReference type="ARBA" id="ARBA00023136"/>
    </source>
</evidence>
<keyword evidence="4" id="KW-0645">Protease</keyword>
<dbReference type="SUPFAM" id="SSF50156">
    <property type="entry name" value="PDZ domain-like"/>
    <property type="match status" value="2"/>
</dbReference>
<protein>
    <recommendedName>
        <fullName evidence="11">Zinc metalloprotease</fullName>
        <ecNumber evidence="11">3.4.24.-</ecNumber>
    </recommendedName>
</protein>
<evidence type="ECO:0000256" key="2">
    <source>
        <dbReference type="ARBA" id="ARBA00004141"/>
    </source>
</evidence>
<dbReference type="CDD" id="cd06163">
    <property type="entry name" value="S2P-M50_PDZ_RseP-like"/>
    <property type="match status" value="1"/>
</dbReference>
<dbReference type="InterPro" id="IPR004387">
    <property type="entry name" value="Pept_M50_Zn"/>
</dbReference>
<dbReference type="Pfam" id="PF02163">
    <property type="entry name" value="Peptidase_M50"/>
    <property type="match status" value="1"/>
</dbReference>
<evidence type="ECO:0000256" key="9">
    <source>
        <dbReference type="ARBA" id="ARBA00023049"/>
    </source>
</evidence>
<dbReference type="PROSITE" id="PS50106">
    <property type="entry name" value="PDZ"/>
    <property type="match status" value="1"/>
</dbReference>
<evidence type="ECO:0000313" key="14">
    <source>
        <dbReference type="Proteomes" id="UP001228044"/>
    </source>
</evidence>
<dbReference type="EMBL" id="JAUHHC010000007">
    <property type="protein sequence ID" value="MDN3923048.1"/>
    <property type="molecule type" value="Genomic_DNA"/>
</dbReference>
<keyword evidence="7 11" id="KW-0862">Zinc</keyword>
<keyword evidence="9 11" id="KW-0482">Metalloprotease</keyword>
<proteinExistence type="inferred from homology"/>
<keyword evidence="6 11" id="KW-0378">Hydrolase</keyword>
<dbReference type="RefSeq" id="WP_290361360.1">
    <property type="nucleotide sequence ID" value="NZ_JAUHHC010000007.1"/>
</dbReference>
<evidence type="ECO:0000256" key="5">
    <source>
        <dbReference type="ARBA" id="ARBA00022692"/>
    </source>
</evidence>
<dbReference type="GO" id="GO:0008237">
    <property type="term" value="F:metallopeptidase activity"/>
    <property type="evidence" value="ECO:0007669"/>
    <property type="project" value="UniProtKB-KW"/>
</dbReference>
<keyword evidence="8 11" id="KW-1133">Transmembrane helix</keyword>
<evidence type="ECO:0000256" key="3">
    <source>
        <dbReference type="ARBA" id="ARBA00007931"/>
    </source>
</evidence>
<evidence type="ECO:0000256" key="7">
    <source>
        <dbReference type="ARBA" id="ARBA00022833"/>
    </source>
</evidence>
<feature type="transmembrane region" description="Helical" evidence="11">
    <location>
        <begin position="432"/>
        <end position="450"/>
    </location>
</feature>
<dbReference type="PANTHER" id="PTHR42837">
    <property type="entry name" value="REGULATOR OF SIGMA-E PROTEASE RSEP"/>
    <property type="match status" value="1"/>
</dbReference>
<evidence type="ECO:0000256" key="1">
    <source>
        <dbReference type="ARBA" id="ARBA00001947"/>
    </source>
</evidence>
<dbReference type="NCBIfam" id="TIGR00054">
    <property type="entry name" value="RIP metalloprotease RseP"/>
    <property type="match status" value="1"/>
</dbReference>
<comment type="similarity">
    <text evidence="3 11">Belongs to the peptidase M50B family.</text>
</comment>
<dbReference type="Pfam" id="PF17820">
    <property type="entry name" value="PDZ_6"/>
    <property type="match status" value="1"/>
</dbReference>
<evidence type="ECO:0000256" key="4">
    <source>
        <dbReference type="ARBA" id="ARBA00022670"/>
    </source>
</evidence>
<dbReference type="InterPro" id="IPR041489">
    <property type="entry name" value="PDZ_6"/>
</dbReference>
<sequence length="456" mass="48839">MMTLLAFVLTLAVLIVVHEYGHYRVAKACGVKVLRFSVGFGRVIWRRQNGPEATEFTLSALPLGGYVRMLDERDGPVAPQERAQAFNNRPLWQRVAVVAAGPLANLLLAALLFGAAGWIGSEEPKALLGTPAAGSLAEHAGLRAGDLVRATSLDGQQWDEVRALSELRWQLSAAVADGRKLWLELSDAQGHGRRSVMLPTDTLGGGELDAAMLRKLGFGGPFSEPLLGRLAPGAAAEAAGLRAGDRVLTIDGIPIVDAAGLRERIRAAVQPDGQPRLQSWRVERAGQTLEIEVQPKVVDEAGHAIGQIGALVGGPPELVLLRHGFIDGLVHGVERTWETATMTLRVLGRMLIGQASLKNLSGPLTIADYAGQSARAGLPQYLGFLALVSVSLGVLNLLPLPMLDGGHLMYYLFEGLSGRPVSEWWQRQLQRIGALILMLMMVLALSNDVARLAGLH</sequence>
<dbReference type="Gene3D" id="2.30.42.10">
    <property type="match status" value="2"/>
</dbReference>
<reference evidence="13 14" key="1">
    <citation type="submission" date="2023-06" db="EMBL/GenBank/DDBJ databases">
        <title>Pelomonas sp. PFR6 16S ribosomal RNA gene Genome sequencing and assembly.</title>
        <authorList>
            <person name="Woo H."/>
        </authorList>
    </citation>
    <scope>NUCLEOTIDE SEQUENCE [LARGE SCALE GENOMIC DNA]</scope>
    <source>
        <strain evidence="13 14">PFR6</strain>
    </source>
</reference>
<feature type="domain" description="PDZ" evidence="12">
    <location>
        <begin position="195"/>
        <end position="255"/>
    </location>
</feature>
<dbReference type="InterPro" id="IPR036034">
    <property type="entry name" value="PDZ_sf"/>
</dbReference>
<comment type="caution">
    <text evidence="13">The sequence shown here is derived from an EMBL/GenBank/DDBJ whole genome shotgun (WGS) entry which is preliminary data.</text>
</comment>
<dbReference type="InterPro" id="IPR001478">
    <property type="entry name" value="PDZ"/>
</dbReference>
<dbReference type="Proteomes" id="UP001228044">
    <property type="component" value="Unassembled WGS sequence"/>
</dbReference>
<evidence type="ECO:0000256" key="6">
    <source>
        <dbReference type="ARBA" id="ARBA00022801"/>
    </source>
</evidence>
<evidence type="ECO:0000313" key="13">
    <source>
        <dbReference type="EMBL" id="MDN3923048.1"/>
    </source>
</evidence>
<keyword evidence="11" id="KW-0479">Metal-binding</keyword>
<comment type="cofactor">
    <cofactor evidence="1 11">
        <name>Zn(2+)</name>
        <dbReference type="ChEBI" id="CHEBI:29105"/>
    </cofactor>
</comment>
<keyword evidence="5 11" id="KW-0812">Transmembrane</keyword>
<feature type="transmembrane region" description="Helical" evidence="11">
    <location>
        <begin position="95"/>
        <end position="119"/>
    </location>
</feature>
<accession>A0ABT8DZM9</accession>
<dbReference type="EC" id="3.4.24.-" evidence="11"/>
<dbReference type="PANTHER" id="PTHR42837:SF2">
    <property type="entry name" value="MEMBRANE METALLOPROTEASE ARASP2, CHLOROPLASTIC-RELATED"/>
    <property type="match status" value="1"/>
</dbReference>
<comment type="subcellular location">
    <subcellularLocation>
        <location evidence="2">Membrane</location>
        <topology evidence="2">Multi-pass membrane protein</topology>
    </subcellularLocation>
</comment>
<gene>
    <name evidence="13" type="primary">rseP</name>
    <name evidence="13" type="ORF">QWJ38_22400</name>
</gene>
<name>A0ABT8DZM9_9BURK</name>
<evidence type="ECO:0000256" key="11">
    <source>
        <dbReference type="RuleBase" id="RU362031"/>
    </source>
</evidence>